<evidence type="ECO:0000313" key="2">
    <source>
        <dbReference type="Proteomes" id="UP001283361"/>
    </source>
</evidence>
<comment type="caution">
    <text evidence="1">The sequence shown here is derived from an EMBL/GenBank/DDBJ whole genome shotgun (WGS) entry which is preliminary data.</text>
</comment>
<dbReference type="Proteomes" id="UP001283361">
    <property type="component" value="Unassembled WGS sequence"/>
</dbReference>
<organism evidence="1 2">
    <name type="scientific">Elysia crispata</name>
    <name type="common">lettuce slug</name>
    <dbReference type="NCBI Taxonomy" id="231223"/>
    <lineage>
        <taxon>Eukaryota</taxon>
        <taxon>Metazoa</taxon>
        <taxon>Spiralia</taxon>
        <taxon>Lophotrochozoa</taxon>
        <taxon>Mollusca</taxon>
        <taxon>Gastropoda</taxon>
        <taxon>Heterobranchia</taxon>
        <taxon>Euthyneura</taxon>
        <taxon>Panpulmonata</taxon>
        <taxon>Sacoglossa</taxon>
        <taxon>Placobranchoidea</taxon>
        <taxon>Plakobranchidae</taxon>
        <taxon>Elysia</taxon>
    </lineage>
</organism>
<accession>A0AAE1AE43</accession>
<dbReference type="AlphaFoldDB" id="A0AAE1AE43"/>
<evidence type="ECO:0000313" key="1">
    <source>
        <dbReference type="EMBL" id="KAK3785007.1"/>
    </source>
</evidence>
<keyword evidence="2" id="KW-1185">Reference proteome</keyword>
<proteinExistence type="predicted"/>
<sequence length="70" mass="7797">MRTINFSADRNFEQTGNHVRVFATGLDVTSVVESLGRETEARNGEDRFPMRHSDKIIGSRIVGLSCPPYG</sequence>
<dbReference type="EMBL" id="JAWDGP010002177">
    <property type="protein sequence ID" value="KAK3785007.1"/>
    <property type="molecule type" value="Genomic_DNA"/>
</dbReference>
<reference evidence="1" key="1">
    <citation type="journal article" date="2023" name="G3 (Bethesda)">
        <title>A reference genome for the long-term kleptoplast-retaining sea slug Elysia crispata morphotype clarki.</title>
        <authorList>
            <person name="Eastman K.E."/>
            <person name="Pendleton A.L."/>
            <person name="Shaikh M.A."/>
            <person name="Suttiyut T."/>
            <person name="Ogas R."/>
            <person name="Tomko P."/>
            <person name="Gavelis G."/>
            <person name="Widhalm J.R."/>
            <person name="Wisecaver J.H."/>
        </authorList>
    </citation>
    <scope>NUCLEOTIDE SEQUENCE</scope>
    <source>
        <strain evidence="1">ECLA1</strain>
    </source>
</reference>
<protein>
    <submittedName>
        <fullName evidence="1">Uncharacterized protein</fullName>
    </submittedName>
</protein>
<gene>
    <name evidence="1" type="ORF">RRG08_037959</name>
</gene>
<name>A0AAE1AE43_9GAST</name>